<evidence type="ECO:0000313" key="1">
    <source>
        <dbReference type="EMBL" id="KAI3695030.1"/>
    </source>
</evidence>
<dbReference type="Proteomes" id="UP001056120">
    <property type="component" value="Linkage Group LG26"/>
</dbReference>
<reference evidence="2" key="1">
    <citation type="journal article" date="2022" name="Mol. Ecol. Resour.">
        <title>The genomes of chicory, endive, great burdock and yacon provide insights into Asteraceae palaeo-polyploidization history and plant inulin production.</title>
        <authorList>
            <person name="Fan W."/>
            <person name="Wang S."/>
            <person name="Wang H."/>
            <person name="Wang A."/>
            <person name="Jiang F."/>
            <person name="Liu H."/>
            <person name="Zhao H."/>
            <person name="Xu D."/>
            <person name="Zhang Y."/>
        </authorList>
    </citation>
    <scope>NUCLEOTIDE SEQUENCE [LARGE SCALE GENOMIC DNA]</scope>
    <source>
        <strain evidence="2">cv. Yunnan</strain>
    </source>
</reference>
<organism evidence="1 2">
    <name type="scientific">Smallanthus sonchifolius</name>
    <dbReference type="NCBI Taxonomy" id="185202"/>
    <lineage>
        <taxon>Eukaryota</taxon>
        <taxon>Viridiplantae</taxon>
        <taxon>Streptophyta</taxon>
        <taxon>Embryophyta</taxon>
        <taxon>Tracheophyta</taxon>
        <taxon>Spermatophyta</taxon>
        <taxon>Magnoliopsida</taxon>
        <taxon>eudicotyledons</taxon>
        <taxon>Gunneridae</taxon>
        <taxon>Pentapetalae</taxon>
        <taxon>asterids</taxon>
        <taxon>campanulids</taxon>
        <taxon>Asterales</taxon>
        <taxon>Asteraceae</taxon>
        <taxon>Asteroideae</taxon>
        <taxon>Heliantheae alliance</taxon>
        <taxon>Millerieae</taxon>
        <taxon>Smallanthus</taxon>
    </lineage>
</organism>
<reference evidence="1 2" key="2">
    <citation type="journal article" date="2022" name="Mol. Ecol. Resour.">
        <title>The genomes of chicory, endive, great burdock and yacon provide insights into Asteraceae paleo-polyploidization history and plant inulin production.</title>
        <authorList>
            <person name="Fan W."/>
            <person name="Wang S."/>
            <person name="Wang H."/>
            <person name="Wang A."/>
            <person name="Jiang F."/>
            <person name="Liu H."/>
            <person name="Zhao H."/>
            <person name="Xu D."/>
            <person name="Zhang Y."/>
        </authorList>
    </citation>
    <scope>NUCLEOTIDE SEQUENCE [LARGE SCALE GENOMIC DNA]</scope>
    <source>
        <strain evidence="2">cv. Yunnan</strain>
        <tissue evidence="1">Leaves</tissue>
    </source>
</reference>
<name>A0ACB8ZBF9_9ASTR</name>
<evidence type="ECO:0000313" key="2">
    <source>
        <dbReference type="Proteomes" id="UP001056120"/>
    </source>
</evidence>
<dbReference type="EMBL" id="CM042043">
    <property type="protein sequence ID" value="KAI3695030.1"/>
    <property type="molecule type" value="Genomic_DNA"/>
</dbReference>
<keyword evidence="2" id="KW-1185">Reference proteome</keyword>
<comment type="caution">
    <text evidence="1">The sequence shown here is derived from an EMBL/GenBank/DDBJ whole genome shotgun (WGS) entry which is preliminary data.</text>
</comment>
<gene>
    <name evidence="1" type="ORF">L1987_78018</name>
</gene>
<accession>A0ACB8ZBF9</accession>
<sequence>MDPIIDSALVLEVLSGLNWDYISFVLNAESSSRCATFQQLKTKLLVHEPRLAQLEVHIVPIAAIMAAMNLKTPQQSTRYQICDKRNIERTVVTGSCNNLTVVEMVIRHGTEAVEDVGEATTSIAALLVALAEALCHISVSGTEALPTRVWLPLEIEVHLDLIMNSTNRTSNALKNTPDHSQYASSFSVNSNV</sequence>
<protein>
    <submittedName>
        <fullName evidence="1">Uncharacterized protein</fullName>
    </submittedName>
</protein>
<proteinExistence type="predicted"/>